<sequence>MANYDLYTELHLDKDMPPSGISEILAGRIADLRTQGYRPESPEMDQLETAQAILGDPYKRDIYEAALYNGPDDVVNIRWLHDLADAKTPVSTVSEQVSAEPVEPEGRVDSGAADSVGRHGAGYGAGYGVGPDTGYEATPVASETPSAAPTRQQAYPGYEPLTSEGPSAPDTDADADADEPSSSTTSIISPVPDDADGSADSADSAGSYDPAFSAAPIPDNGTPEAEGGAVAADSDNAADATDATDSAAEAGEAEQSDAAEAVVPAGGRGSTSSAWLAAAPAAAPNYSAPHQESAGGFGQSSQKSGGAGLDTSKWALNGRRRSESKVYVAILAVLALSMLYPLIATMAASDTSMALFRATLFTLAFTVAVVSVNEVIWGVRKIVAPDAPAPVDAAGASATPAADEEVRDSTV</sequence>
<reference evidence="3" key="2">
    <citation type="submission" date="2021-04" db="EMBL/GenBank/DDBJ databases">
        <authorList>
            <person name="Gilroy R."/>
        </authorList>
    </citation>
    <scope>NUCLEOTIDE SEQUENCE</scope>
    <source>
        <strain evidence="3">ChiHjej13B12-4958</strain>
    </source>
</reference>
<proteinExistence type="predicted"/>
<feature type="compositionally biased region" description="Polar residues" evidence="1">
    <location>
        <begin position="141"/>
        <end position="153"/>
    </location>
</feature>
<feature type="compositionally biased region" description="Low complexity" evidence="1">
    <location>
        <begin position="180"/>
        <end position="190"/>
    </location>
</feature>
<evidence type="ECO:0000313" key="4">
    <source>
        <dbReference type="Proteomes" id="UP000823858"/>
    </source>
</evidence>
<name>A0A9D2QDB2_9CORY</name>
<gene>
    <name evidence="3" type="ORF">H9751_08005</name>
</gene>
<feature type="region of interest" description="Disordered" evidence="1">
    <location>
        <begin position="391"/>
        <end position="411"/>
    </location>
</feature>
<dbReference type="AlphaFoldDB" id="A0A9D2QDB2"/>
<evidence type="ECO:0000313" key="3">
    <source>
        <dbReference type="EMBL" id="HJC85471.1"/>
    </source>
</evidence>
<dbReference type="EMBL" id="DWVP01000019">
    <property type="protein sequence ID" value="HJC85471.1"/>
    <property type="molecule type" value="Genomic_DNA"/>
</dbReference>
<keyword evidence="2" id="KW-0472">Membrane</keyword>
<evidence type="ECO:0000256" key="1">
    <source>
        <dbReference type="SAM" id="MobiDB-lite"/>
    </source>
</evidence>
<feature type="region of interest" description="Disordered" evidence="1">
    <location>
        <begin position="285"/>
        <end position="307"/>
    </location>
</feature>
<feature type="transmembrane region" description="Helical" evidence="2">
    <location>
        <begin position="354"/>
        <end position="372"/>
    </location>
</feature>
<keyword evidence="2" id="KW-1133">Transmembrane helix</keyword>
<accession>A0A9D2QDB2</accession>
<reference evidence="3" key="1">
    <citation type="journal article" date="2021" name="PeerJ">
        <title>Extensive microbial diversity within the chicken gut microbiome revealed by metagenomics and culture.</title>
        <authorList>
            <person name="Gilroy R."/>
            <person name="Ravi A."/>
            <person name="Getino M."/>
            <person name="Pursley I."/>
            <person name="Horton D.L."/>
            <person name="Alikhan N.F."/>
            <person name="Baker D."/>
            <person name="Gharbi K."/>
            <person name="Hall N."/>
            <person name="Watson M."/>
            <person name="Adriaenssens E.M."/>
            <person name="Foster-Nyarko E."/>
            <person name="Jarju S."/>
            <person name="Secka A."/>
            <person name="Antonio M."/>
            <person name="Oren A."/>
            <person name="Chaudhuri R.R."/>
            <person name="La Ragione R."/>
            <person name="Hildebrand F."/>
            <person name="Pallen M.J."/>
        </authorList>
    </citation>
    <scope>NUCLEOTIDE SEQUENCE</scope>
    <source>
        <strain evidence="3">ChiHjej13B12-4958</strain>
    </source>
</reference>
<comment type="caution">
    <text evidence="3">The sequence shown here is derived from an EMBL/GenBank/DDBJ whole genome shotgun (WGS) entry which is preliminary data.</text>
</comment>
<feature type="compositionally biased region" description="Low complexity" evidence="1">
    <location>
        <begin position="198"/>
        <end position="207"/>
    </location>
</feature>
<feature type="compositionally biased region" description="Low complexity" evidence="1">
    <location>
        <begin position="228"/>
        <end position="250"/>
    </location>
</feature>
<feature type="compositionally biased region" description="Low complexity" evidence="1">
    <location>
        <begin position="391"/>
        <end position="401"/>
    </location>
</feature>
<feature type="transmembrane region" description="Helical" evidence="2">
    <location>
        <begin position="326"/>
        <end position="348"/>
    </location>
</feature>
<feature type="compositionally biased region" description="Gly residues" evidence="1">
    <location>
        <begin position="119"/>
        <end position="131"/>
    </location>
</feature>
<keyword evidence="2" id="KW-0812">Transmembrane</keyword>
<feature type="region of interest" description="Disordered" evidence="1">
    <location>
        <begin position="91"/>
        <end position="266"/>
    </location>
</feature>
<organism evidence="3 4">
    <name type="scientific">Candidatus Corynebacterium faecigallinarum</name>
    <dbReference type="NCBI Taxonomy" id="2838528"/>
    <lineage>
        <taxon>Bacteria</taxon>
        <taxon>Bacillati</taxon>
        <taxon>Actinomycetota</taxon>
        <taxon>Actinomycetes</taxon>
        <taxon>Mycobacteriales</taxon>
        <taxon>Corynebacteriaceae</taxon>
        <taxon>Corynebacterium</taxon>
    </lineage>
</organism>
<feature type="compositionally biased region" description="Acidic residues" evidence="1">
    <location>
        <begin position="402"/>
        <end position="411"/>
    </location>
</feature>
<protein>
    <submittedName>
        <fullName evidence="3">Uncharacterized protein</fullName>
    </submittedName>
</protein>
<evidence type="ECO:0000256" key="2">
    <source>
        <dbReference type="SAM" id="Phobius"/>
    </source>
</evidence>
<dbReference type="Proteomes" id="UP000823858">
    <property type="component" value="Unassembled WGS sequence"/>
</dbReference>